<dbReference type="Gene3D" id="3.30.420.40">
    <property type="match status" value="2"/>
</dbReference>
<dbReference type="InterPro" id="IPR043129">
    <property type="entry name" value="ATPase_NBD"/>
</dbReference>
<keyword evidence="2" id="KW-0547">Nucleotide-binding</keyword>
<dbReference type="PANTHER" id="PTHR14187:SF5">
    <property type="entry name" value="HEAT SHOCK 70 KDA PROTEIN 12A"/>
    <property type="match status" value="1"/>
</dbReference>
<protein>
    <submittedName>
        <fullName evidence="4">Uncharacterized protein</fullName>
    </submittedName>
</protein>
<dbReference type="InterPro" id="IPR013126">
    <property type="entry name" value="Hsp_70_fam"/>
</dbReference>
<gene>
    <name evidence="4" type="ORF">KUTeg_024723</name>
</gene>
<dbReference type="EMBL" id="JARBDR010000923">
    <property type="protein sequence ID" value="KAJ8298192.1"/>
    <property type="molecule type" value="Genomic_DNA"/>
</dbReference>
<dbReference type="CDD" id="cd10229">
    <property type="entry name" value="ASKHA_NBD_HSP70_HSPA12"/>
    <property type="match status" value="1"/>
</dbReference>
<organism evidence="4 5">
    <name type="scientific">Tegillarca granosa</name>
    <name type="common">Malaysian cockle</name>
    <name type="synonym">Anadara granosa</name>
    <dbReference type="NCBI Taxonomy" id="220873"/>
    <lineage>
        <taxon>Eukaryota</taxon>
        <taxon>Metazoa</taxon>
        <taxon>Spiralia</taxon>
        <taxon>Lophotrochozoa</taxon>
        <taxon>Mollusca</taxon>
        <taxon>Bivalvia</taxon>
        <taxon>Autobranchia</taxon>
        <taxon>Pteriomorphia</taxon>
        <taxon>Arcoida</taxon>
        <taxon>Arcoidea</taxon>
        <taxon>Arcidae</taxon>
        <taxon>Tegillarca</taxon>
    </lineage>
</organism>
<dbReference type="SUPFAM" id="SSF53067">
    <property type="entry name" value="Actin-like ATPase domain"/>
    <property type="match status" value="2"/>
</dbReference>
<proteinExistence type="inferred from homology"/>
<comment type="similarity">
    <text evidence="1">Belongs to the heat shock protein 70 family.</text>
</comment>
<comment type="caution">
    <text evidence="4">The sequence shown here is derived from an EMBL/GenBank/DDBJ whole genome shotgun (WGS) entry which is preliminary data.</text>
</comment>
<keyword evidence="3" id="KW-0067">ATP-binding</keyword>
<keyword evidence="5" id="KW-1185">Reference proteome</keyword>
<evidence type="ECO:0000256" key="3">
    <source>
        <dbReference type="ARBA" id="ARBA00022840"/>
    </source>
</evidence>
<evidence type="ECO:0000256" key="1">
    <source>
        <dbReference type="ARBA" id="ARBA00007381"/>
    </source>
</evidence>
<evidence type="ECO:0000313" key="4">
    <source>
        <dbReference type="EMBL" id="KAJ8298192.1"/>
    </source>
</evidence>
<dbReference type="PANTHER" id="PTHR14187">
    <property type="entry name" value="ALPHA KINASE/ELONGATION FACTOR 2 KINASE"/>
    <property type="match status" value="1"/>
</dbReference>
<accession>A0ABQ9DYW7</accession>
<name>A0ABQ9DYW7_TEGGR</name>
<evidence type="ECO:0000313" key="5">
    <source>
        <dbReference type="Proteomes" id="UP001217089"/>
    </source>
</evidence>
<dbReference type="Proteomes" id="UP001217089">
    <property type="component" value="Unassembled WGS sequence"/>
</dbReference>
<reference evidence="4 5" key="1">
    <citation type="submission" date="2022-12" db="EMBL/GenBank/DDBJ databases">
        <title>Chromosome-level genome of Tegillarca granosa.</title>
        <authorList>
            <person name="Kim J."/>
        </authorList>
    </citation>
    <scope>NUCLEOTIDE SEQUENCE [LARGE SCALE GENOMIC DNA]</scope>
    <source>
        <strain evidence="4">Teg-2019</strain>
        <tissue evidence="4">Adductor muscle</tissue>
    </source>
</reference>
<sequence length="622" mass="70361">MSTSKKLLVAAIDFGTTYSGYAFSFKHEYDVDPTKVTSNNWTAGSRGLISFKTPTTVLLDQNKKFHSFGYAAEDKYSDLAEEEEHHGWYYFRRFKMMLFQKKGLKKDIMLKDINDRELPAMLIFSEAIRFLKSHLMDTLDKRATGIQLDDVHWVLTVPAIWDDAAKQFMRVAAEKVLRSVSMMTLEVADGCHSDMKCHRCKFRTFLNYQYEYQKHAGIDTDNLSIALEPEAASLYCKHLPVEKISGCDSQNFSAFSPGSRYLVLDAGGGTVDITVHEVNSNGTLKELQKASGGAWGGTQVDESFRQFLIKIVGANILVAFKDQCTSDYVDMLREFETKKRSVKADTGGKVTIKIPISLKELFEEQTEEDIKECINCTPFAGKVQWVGDKVRIHSDIFKKLFENAAENIVQHVRKLFKEQDLEGTNTILMVGGFSESALLQDRIRQAFPSPAYRVIIPSEAGLAVLKGAVLFGHNPTTIASRVAKYTYGVSTTREFDPATDPSDKKKRYGNMYRCVDVFSRHVQKGQTLVVDEAQTERKYTPVYKDQTAMSFEVFISDDSNPRFVTDHCCQRLGKINVDIPDLTGGLDREVWVKMIFGGTEIKVEAREQRTGKITTARFDFLD</sequence>
<dbReference type="Pfam" id="PF00012">
    <property type="entry name" value="HSP70"/>
    <property type="match status" value="1"/>
</dbReference>
<evidence type="ECO:0000256" key="2">
    <source>
        <dbReference type="ARBA" id="ARBA00022741"/>
    </source>
</evidence>